<accession>A0A0N4U8T6</accession>
<evidence type="ECO:0000313" key="2">
    <source>
        <dbReference type="EMBL" id="VDN50366.1"/>
    </source>
</evidence>
<proteinExistence type="predicted"/>
<evidence type="ECO:0000313" key="3">
    <source>
        <dbReference type="Proteomes" id="UP000038040"/>
    </source>
</evidence>
<evidence type="ECO:0000313" key="4">
    <source>
        <dbReference type="Proteomes" id="UP000274756"/>
    </source>
</evidence>
<gene>
    <name evidence="2" type="ORF">DME_LOCUS339</name>
</gene>
<name>A0A0N4U8T6_DRAME</name>
<reference evidence="2 4" key="2">
    <citation type="submission" date="2018-11" db="EMBL/GenBank/DDBJ databases">
        <authorList>
            <consortium name="Pathogen Informatics"/>
        </authorList>
    </citation>
    <scope>NUCLEOTIDE SEQUENCE [LARGE SCALE GENOMIC DNA]</scope>
</reference>
<organism evidence="3 5">
    <name type="scientific">Dracunculus medinensis</name>
    <name type="common">Guinea worm</name>
    <dbReference type="NCBI Taxonomy" id="318479"/>
    <lineage>
        <taxon>Eukaryota</taxon>
        <taxon>Metazoa</taxon>
        <taxon>Ecdysozoa</taxon>
        <taxon>Nematoda</taxon>
        <taxon>Chromadorea</taxon>
        <taxon>Rhabditida</taxon>
        <taxon>Spirurina</taxon>
        <taxon>Dracunculoidea</taxon>
        <taxon>Dracunculidae</taxon>
        <taxon>Dracunculus</taxon>
    </lineage>
</organism>
<keyword evidence="4" id="KW-1185">Reference proteome</keyword>
<reference evidence="5" key="1">
    <citation type="submission" date="2017-02" db="UniProtKB">
        <authorList>
            <consortium name="WormBaseParasite"/>
        </authorList>
    </citation>
    <scope>IDENTIFICATION</scope>
</reference>
<sequence>MSQQGEELAEQLEHGVSVAIELIQEELAELALEIDYYRLENSCQKEIVAIPLNVLQTDLIKEEEENLSLKQTSAWVQTTNH</sequence>
<evidence type="ECO:0000256" key="1">
    <source>
        <dbReference type="SAM" id="Coils"/>
    </source>
</evidence>
<evidence type="ECO:0000313" key="5">
    <source>
        <dbReference type="WBParaSite" id="DME_0000347301-mRNA-1"/>
    </source>
</evidence>
<protein>
    <submittedName>
        <fullName evidence="5">HAUS augmin-like complex subunit 2</fullName>
    </submittedName>
</protein>
<feature type="coiled-coil region" evidence="1">
    <location>
        <begin position="20"/>
        <end position="72"/>
    </location>
</feature>
<dbReference type="WBParaSite" id="DME_0000347301-mRNA-1">
    <property type="protein sequence ID" value="DME_0000347301-mRNA-1"/>
    <property type="gene ID" value="DME_0000347301"/>
</dbReference>
<dbReference type="EMBL" id="UYYG01000002">
    <property type="protein sequence ID" value="VDN50366.1"/>
    <property type="molecule type" value="Genomic_DNA"/>
</dbReference>
<dbReference type="AlphaFoldDB" id="A0A0N4U8T6"/>
<dbReference type="Proteomes" id="UP000038040">
    <property type="component" value="Unplaced"/>
</dbReference>
<dbReference type="Proteomes" id="UP000274756">
    <property type="component" value="Unassembled WGS sequence"/>
</dbReference>
<keyword evidence="1" id="KW-0175">Coiled coil</keyword>